<dbReference type="GO" id="GO:0030234">
    <property type="term" value="F:enzyme regulator activity"/>
    <property type="evidence" value="ECO:0007669"/>
    <property type="project" value="InterPro"/>
</dbReference>
<dbReference type="AlphaFoldDB" id="A0A2A2GAF6"/>
<dbReference type="Pfam" id="PF00543">
    <property type="entry name" value="P-II"/>
    <property type="match status" value="1"/>
</dbReference>
<evidence type="ECO:0000313" key="1">
    <source>
        <dbReference type="EMBL" id="PAU94318.1"/>
    </source>
</evidence>
<dbReference type="PANTHER" id="PTHR30115">
    <property type="entry name" value="NITROGEN REGULATORY PROTEIN P-II"/>
    <property type="match status" value="1"/>
</dbReference>
<name>A0A2A2GAF6_9BACT</name>
<dbReference type="InterPro" id="IPR002187">
    <property type="entry name" value="N-reg_PII"/>
</dbReference>
<dbReference type="PROSITE" id="PS51343">
    <property type="entry name" value="PII_GLNB_DOM"/>
    <property type="match status" value="1"/>
</dbReference>
<evidence type="ECO:0000313" key="2">
    <source>
        <dbReference type="Proteomes" id="UP000218831"/>
    </source>
</evidence>
<dbReference type="EMBL" id="NSKE01000005">
    <property type="protein sequence ID" value="PAU94318.1"/>
    <property type="molecule type" value="Genomic_DNA"/>
</dbReference>
<dbReference type="InterPro" id="IPR015867">
    <property type="entry name" value="N-reg_PII/ATP_PRibTrfase_C"/>
</dbReference>
<sequence>MPVFLKSNAKCEVIMKLVKAYIRPMLLEDVYTALRNEGYCCMTVFEGEGTGRFSDPEDQHGSLSFPAMHSHVAKIEIAAETENVDAITEIIKKHGRTGHKGDGIVFVSPIEQVTRIRDGKQGAGILN</sequence>
<dbReference type="Proteomes" id="UP000218831">
    <property type="component" value="Unassembled WGS sequence"/>
</dbReference>
<dbReference type="Gene3D" id="3.30.70.120">
    <property type="match status" value="1"/>
</dbReference>
<dbReference type="PRINTS" id="PR00340">
    <property type="entry name" value="PIIGLNB"/>
</dbReference>
<dbReference type="OrthoDB" id="9802729at2"/>
<dbReference type="SMART" id="SM00938">
    <property type="entry name" value="P-II"/>
    <property type="match status" value="1"/>
</dbReference>
<accession>A0A2A2GAF6</accession>
<proteinExistence type="predicted"/>
<dbReference type="GO" id="GO:0005524">
    <property type="term" value="F:ATP binding"/>
    <property type="evidence" value="ECO:0007669"/>
    <property type="project" value="TreeGrafter"/>
</dbReference>
<dbReference type="GO" id="GO:0006808">
    <property type="term" value="P:regulation of nitrogen utilization"/>
    <property type="evidence" value="ECO:0007669"/>
    <property type="project" value="InterPro"/>
</dbReference>
<dbReference type="GO" id="GO:0005829">
    <property type="term" value="C:cytosol"/>
    <property type="evidence" value="ECO:0007669"/>
    <property type="project" value="TreeGrafter"/>
</dbReference>
<reference evidence="1 2" key="1">
    <citation type="submission" date="2017-08" db="EMBL/GenBank/DDBJ databases">
        <title>Aliifodinibius alkalisoli sp. nov., isolated from saline alkaline soil.</title>
        <authorList>
            <person name="Liu D."/>
            <person name="Zhang G."/>
        </authorList>
    </citation>
    <scope>NUCLEOTIDE SEQUENCE [LARGE SCALE GENOMIC DNA]</scope>
    <source>
        <strain evidence="1 2">WN023</strain>
    </source>
</reference>
<protein>
    <submittedName>
        <fullName evidence="1">Transcriptional regulator</fullName>
    </submittedName>
</protein>
<dbReference type="InterPro" id="IPR011322">
    <property type="entry name" value="N-reg_PII-like_a/b"/>
</dbReference>
<dbReference type="PANTHER" id="PTHR30115:SF11">
    <property type="entry name" value="NITROGEN REGULATORY PROTEIN P-II HOMOLOG"/>
    <property type="match status" value="1"/>
</dbReference>
<gene>
    <name evidence="1" type="ORF">CK503_08625</name>
</gene>
<organism evidence="1 2">
    <name type="scientific">Fodinibius salipaludis</name>
    <dbReference type="NCBI Taxonomy" id="2032627"/>
    <lineage>
        <taxon>Bacteria</taxon>
        <taxon>Pseudomonadati</taxon>
        <taxon>Balneolota</taxon>
        <taxon>Balneolia</taxon>
        <taxon>Balneolales</taxon>
        <taxon>Balneolaceae</taxon>
        <taxon>Fodinibius</taxon>
    </lineage>
</organism>
<dbReference type="SUPFAM" id="SSF54913">
    <property type="entry name" value="GlnB-like"/>
    <property type="match status" value="1"/>
</dbReference>
<keyword evidence="2" id="KW-1185">Reference proteome</keyword>
<comment type="caution">
    <text evidence="1">The sequence shown here is derived from an EMBL/GenBank/DDBJ whole genome shotgun (WGS) entry which is preliminary data.</text>
</comment>